<sequence length="513" mass="56805">MNEIWVRRNTLGDFFRRSARRDPLRVAVIYHNQSLTYREWNALVNRWAHGLAGYGIGPGDRVAIVGGNSLALASMAGALAKIGAVMVPINPSLTEEEMAYILHHAEISAVAADEGVVSRVDYALGDSPVKCRVILEGSVKGGWESVQAFDSMPSTEFWGSVADDDIAQILYTSGTESKPKGVMLTHRNVVDQCVSIILAGEFRSEDTVLHALPFFHSAQLNAFLWPFIYLGGTHVILNRPDPVQVLNAIETNQARVFFAPPTVWIGILRSPAFHPNRLRSLRTAIYGAAIMPLEILRELHEGMPWVRFYNMYGMTEVAPFATGLRPEDQLTHRISVGKPGINVEMTILRDDGSEAEPGEVGEIGLRTSHAFLGYFRDPERTKEAFRGGWYHTGDIGVIDAEGYLTVVDRKKDMIKTGGENVSSREVEDVFYRHPAIQECAAIGLPDPYWMEKVVLVAVLRPGLTVTEDELISWGREHLAGFKAPKQIVVRDHLPKNASGKILKRTIKAELTGA</sequence>
<dbReference type="InterPro" id="IPR042099">
    <property type="entry name" value="ANL_N_sf"/>
</dbReference>
<dbReference type="AlphaFoldDB" id="G8TSP8"/>
<comment type="similarity">
    <text evidence="1">Belongs to the ATP-dependent AMP-binding enzyme family.</text>
</comment>
<dbReference type="GO" id="GO:0031956">
    <property type="term" value="F:medium-chain fatty acid-CoA ligase activity"/>
    <property type="evidence" value="ECO:0007669"/>
    <property type="project" value="TreeGrafter"/>
</dbReference>
<proteinExistence type="inferred from homology"/>
<dbReference type="CDD" id="cd17631">
    <property type="entry name" value="FACL_FadD13-like"/>
    <property type="match status" value="1"/>
</dbReference>
<dbReference type="PANTHER" id="PTHR43201">
    <property type="entry name" value="ACYL-COA SYNTHETASE"/>
    <property type="match status" value="1"/>
</dbReference>
<dbReference type="InterPro" id="IPR045851">
    <property type="entry name" value="AMP-bd_C_sf"/>
</dbReference>
<dbReference type="Pfam" id="PF00501">
    <property type="entry name" value="AMP-binding"/>
    <property type="match status" value="1"/>
</dbReference>
<reference evidence="6" key="1">
    <citation type="submission" date="2011-12" db="EMBL/GenBank/DDBJ databases">
        <title>The complete genome of chromosome of Sulfobacillus acidophilus DSM 10332.</title>
        <authorList>
            <person name="Lucas S."/>
            <person name="Han J."/>
            <person name="Lapidus A."/>
            <person name="Bruce D."/>
            <person name="Goodwin L."/>
            <person name="Pitluck S."/>
            <person name="Peters L."/>
            <person name="Kyrpides N."/>
            <person name="Mavromatis K."/>
            <person name="Ivanova N."/>
            <person name="Mikhailova N."/>
            <person name="Chertkov O."/>
            <person name="Saunders E."/>
            <person name="Detter J.C."/>
            <person name="Tapia R."/>
            <person name="Han C."/>
            <person name="Land M."/>
            <person name="Hauser L."/>
            <person name="Markowitz V."/>
            <person name="Cheng J.-F."/>
            <person name="Hugenholtz P."/>
            <person name="Woyke T."/>
            <person name="Wu D."/>
            <person name="Pukall R."/>
            <person name="Gehrich-Schroeter G."/>
            <person name="Schneider S."/>
            <person name="Klenk H.-P."/>
            <person name="Eisen J.A."/>
        </authorList>
    </citation>
    <scope>NUCLEOTIDE SEQUENCE [LARGE SCALE GENOMIC DNA]</scope>
    <source>
        <strain evidence="6">ATCC 700253 / DSM 10332 / NAL</strain>
    </source>
</reference>
<keyword evidence="2 5" id="KW-0436">Ligase</keyword>
<evidence type="ECO:0000256" key="1">
    <source>
        <dbReference type="ARBA" id="ARBA00006432"/>
    </source>
</evidence>
<protein>
    <submittedName>
        <fullName evidence="5">O-succinylbenzoate--CoA ligase</fullName>
        <ecNumber evidence="5">6.2.1.26</ecNumber>
    </submittedName>
</protein>
<dbReference type="InterPro" id="IPR025110">
    <property type="entry name" value="AMP-bd_C"/>
</dbReference>
<keyword evidence="6" id="KW-1185">Reference proteome</keyword>
<dbReference type="EMBL" id="CP003179">
    <property type="protein sequence ID" value="AEW04425.1"/>
    <property type="molecule type" value="Genomic_DNA"/>
</dbReference>
<dbReference type="KEGG" id="sap:Sulac_0923"/>
<evidence type="ECO:0000313" key="6">
    <source>
        <dbReference type="Proteomes" id="UP000005439"/>
    </source>
</evidence>
<dbReference type="Gene3D" id="3.30.300.30">
    <property type="match status" value="1"/>
</dbReference>
<dbReference type="PANTHER" id="PTHR43201:SF5">
    <property type="entry name" value="MEDIUM-CHAIN ACYL-COA LIGASE ACSF2, MITOCHONDRIAL"/>
    <property type="match status" value="1"/>
</dbReference>
<evidence type="ECO:0000256" key="2">
    <source>
        <dbReference type="ARBA" id="ARBA00022598"/>
    </source>
</evidence>
<dbReference type="HOGENOM" id="CLU_000022_59_0_9"/>
<evidence type="ECO:0000259" key="4">
    <source>
        <dbReference type="Pfam" id="PF13193"/>
    </source>
</evidence>
<dbReference type="InterPro" id="IPR020845">
    <property type="entry name" value="AMP-binding_CS"/>
</dbReference>
<evidence type="ECO:0000313" key="5">
    <source>
        <dbReference type="EMBL" id="AEW04425.1"/>
    </source>
</evidence>
<feature type="domain" description="AMP-binding enzyme C-terminal" evidence="4">
    <location>
        <begin position="425"/>
        <end position="500"/>
    </location>
</feature>
<dbReference type="Gene3D" id="3.40.50.12780">
    <property type="entry name" value="N-terminal domain of ligase-like"/>
    <property type="match status" value="1"/>
</dbReference>
<dbReference type="FunFam" id="3.30.300.30:FF:000008">
    <property type="entry name" value="2,3-dihydroxybenzoate-AMP ligase"/>
    <property type="match status" value="1"/>
</dbReference>
<dbReference type="STRING" id="679936.Sulac_0923"/>
<dbReference type="PROSITE" id="PS00455">
    <property type="entry name" value="AMP_BINDING"/>
    <property type="match status" value="1"/>
</dbReference>
<dbReference type="GO" id="GO:0008756">
    <property type="term" value="F:o-succinylbenzoate-CoA ligase activity"/>
    <property type="evidence" value="ECO:0007669"/>
    <property type="project" value="UniProtKB-EC"/>
</dbReference>
<organism evidence="5 6">
    <name type="scientific">Sulfobacillus acidophilus (strain ATCC 700253 / DSM 10332 / NAL)</name>
    <dbReference type="NCBI Taxonomy" id="679936"/>
    <lineage>
        <taxon>Bacteria</taxon>
        <taxon>Bacillati</taxon>
        <taxon>Bacillota</taxon>
        <taxon>Clostridia</taxon>
        <taxon>Eubacteriales</taxon>
        <taxon>Clostridiales Family XVII. Incertae Sedis</taxon>
        <taxon>Sulfobacillus</taxon>
    </lineage>
</organism>
<dbReference type="Pfam" id="PF13193">
    <property type="entry name" value="AMP-binding_C"/>
    <property type="match status" value="1"/>
</dbReference>
<feature type="domain" description="AMP-dependent synthetase/ligase" evidence="3">
    <location>
        <begin position="15"/>
        <end position="375"/>
    </location>
</feature>
<dbReference type="EC" id="6.2.1.26" evidence="5"/>
<evidence type="ECO:0000259" key="3">
    <source>
        <dbReference type="Pfam" id="PF00501"/>
    </source>
</evidence>
<name>G8TSP8_SULAD</name>
<accession>G8TSP8</accession>
<dbReference type="Proteomes" id="UP000005439">
    <property type="component" value="Chromosome"/>
</dbReference>
<gene>
    <name evidence="5" type="ordered locus">Sulac_0923</name>
</gene>
<dbReference type="InterPro" id="IPR000873">
    <property type="entry name" value="AMP-dep_synth/lig_dom"/>
</dbReference>
<dbReference type="SUPFAM" id="SSF56801">
    <property type="entry name" value="Acetyl-CoA synthetase-like"/>
    <property type="match status" value="1"/>
</dbReference>
<dbReference type="GO" id="GO:0006631">
    <property type="term" value="P:fatty acid metabolic process"/>
    <property type="evidence" value="ECO:0007669"/>
    <property type="project" value="TreeGrafter"/>
</dbReference>
<reference evidence="5 6" key="2">
    <citation type="journal article" date="2012" name="Stand. Genomic Sci.">
        <title>Complete genome sequence of the moderately thermophilic mineral-sulfide-oxidizing firmicute Sulfobacillus acidophilus type strain (NAL(T)).</title>
        <authorList>
            <person name="Anderson I."/>
            <person name="Chertkov O."/>
            <person name="Chen A."/>
            <person name="Saunders E."/>
            <person name="Lapidus A."/>
            <person name="Nolan M."/>
            <person name="Lucas S."/>
            <person name="Hammon N."/>
            <person name="Deshpande S."/>
            <person name="Cheng J.F."/>
            <person name="Han C."/>
            <person name="Tapia R."/>
            <person name="Goodwin L.A."/>
            <person name="Pitluck S."/>
            <person name="Liolios K."/>
            <person name="Pagani I."/>
            <person name="Ivanova N."/>
            <person name="Mikhailova N."/>
            <person name="Pati A."/>
            <person name="Palaniappan K."/>
            <person name="Land M."/>
            <person name="Pan C."/>
            <person name="Rohde M."/>
            <person name="Pukall R."/>
            <person name="Goker M."/>
            <person name="Detter J.C."/>
            <person name="Woyke T."/>
            <person name="Bristow J."/>
            <person name="Eisen J.A."/>
            <person name="Markowitz V."/>
            <person name="Hugenholtz P."/>
            <person name="Kyrpides N.C."/>
            <person name="Klenk H.P."/>
            <person name="Mavromatis K."/>
        </authorList>
    </citation>
    <scope>NUCLEOTIDE SEQUENCE [LARGE SCALE GENOMIC DNA]</scope>
    <source>
        <strain evidence="6">ATCC 700253 / DSM 10332 / NAL</strain>
    </source>
</reference>
<dbReference type="PATRIC" id="fig|679936.5.peg.976"/>